<feature type="compositionally biased region" description="Basic and acidic residues" evidence="1">
    <location>
        <begin position="1"/>
        <end position="12"/>
    </location>
</feature>
<sequence>MAEHTHPADREAATSVPSPRAPDARTLRRRSEDPTLGDGAKPPTSVGWGPTPTLTDRRGPEAPAYVALEPGAPTDSPAARVAEGLEALGRSVERVSPEQVPRRAPTATNSPLVVHVGDVDPVRGPEAVDVYRSGATVSYAVPQGAEESRVQALLARADVVTVAAGDLARLHPGEEAASTVRRWLTAGPSVVVVTGADGARATNAVGTTAEVRGDHGGDHGAFVAGVLDALWSGGLLGVHAREDLRTLVAGTLQELLDNAAASAEVARTTGRPATRAELTEARGVPRLGTV</sequence>
<keyword evidence="3" id="KW-1185">Reference proteome</keyword>
<evidence type="ECO:0000256" key="1">
    <source>
        <dbReference type="SAM" id="MobiDB-lite"/>
    </source>
</evidence>
<dbReference type="InterPro" id="IPR029056">
    <property type="entry name" value="Ribokinase-like"/>
</dbReference>
<name>A0ABX5VLA2_9MICO</name>
<accession>A0ABX5VLA2</accession>
<dbReference type="SUPFAM" id="SSF53613">
    <property type="entry name" value="Ribokinase-like"/>
    <property type="match status" value="1"/>
</dbReference>
<evidence type="ECO:0000313" key="3">
    <source>
        <dbReference type="Proteomes" id="UP000313948"/>
    </source>
</evidence>
<protein>
    <recommendedName>
        <fullName evidence="4">Carbohydrate kinase PfkB domain-containing protein</fullName>
    </recommendedName>
</protein>
<dbReference type="Gene3D" id="3.40.1190.20">
    <property type="match status" value="1"/>
</dbReference>
<feature type="compositionally biased region" description="Basic and acidic residues" evidence="1">
    <location>
        <begin position="22"/>
        <end position="33"/>
    </location>
</feature>
<feature type="region of interest" description="Disordered" evidence="1">
    <location>
        <begin position="1"/>
        <end position="63"/>
    </location>
</feature>
<gene>
    <name evidence="2" type="ORF">FE251_07625</name>
</gene>
<dbReference type="RefSeq" id="WP_139948401.1">
    <property type="nucleotide sequence ID" value="NZ_CP040899.1"/>
</dbReference>
<proteinExistence type="predicted"/>
<evidence type="ECO:0000313" key="2">
    <source>
        <dbReference type="EMBL" id="QDB79252.1"/>
    </source>
</evidence>
<evidence type="ECO:0008006" key="4">
    <source>
        <dbReference type="Google" id="ProtNLM"/>
    </source>
</evidence>
<reference evidence="2 3" key="1">
    <citation type="submission" date="2019-05" db="EMBL/GenBank/DDBJ databases">
        <title>Georgenia *** sp. nov., and Georgenia *** sp. nov., isolated from the intestinal contents of plateau pika (Ochotona curzoniae) in the Qinghai-Tibet plateau of China.</title>
        <authorList>
            <person name="Tian Z."/>
        </authorList>
    </citation>
    <scope>NUCLEOTIDE SEQUENCE [LARGE SCALE GENOMIC DNA]</scope>
    <source>
        <strain evidence="2 3">Z294</strain>
    </source>
</reference>
<dbReference type="EMBL" id="CP040899">
    <property type="protein sequence ID" value="QDB79252.1"/>
    <property type="molecule type" value="Genomic_DNA"/>
</dbReference>
<dbReference type="Proteomes" id="UP000313948">
    <property type="component" value="Chromosome"/>
</dbReference>
<organism evidence="2 3">
    <name type="scientific">Georgenia wutianyii</name>
    <dbReference type="NCBI Taxonomy" id="2585135"/>
    <lineage>
        <taxon>Bacteria</taxon>
        <taxon>Bacillati</taxon>
        <taxon>Actinomycetota</taxon>
        <taxon>Actinomycetes</taxon>
        <taxon>Micrococcales</taxon>
        <taxon>Bogoriellaceae</taxon>
        <taxon>Georgenia</taxon>
    </lineage>
</organism>